<dbReference type="AlphaFoldDB" id="A0A1D7W946"/>
<evidence type="ECO:0000313" key="1">
    <source>
        <dbReference type="EMBL" id="AOP55534.1"/>
    </source>
</evidence>
<dbReference type="EMBL" id="CP017150">
    <property type="protein sequence ID" value="AOP55534.1"/>
    <property type="molecule type" value="Genomic_DNA"/>
</dbReference>
<organism evidence="1 2">
    <name type="scientific">Brevibacterium aurantiacum</name>
    <dbReference type="NCBI Taxonomy" id="273384"/>
    <lineage>
        <taxon>Bacteria</taxon>
        <taxon>Bacillati</taxon>
        <taxon>Actinomycetota</taxon>
        <taxon>Actinomycetes</taxon>
        <taxon>Micrococcales</taxon>
        <taxon>Brevibacteriaceae</taxon>
        <taxon>Brevibacterium</taxon>
    </lineage>
</organism>
<name>A0A1D7W946_BREAU</name>
<evidence type="ECO:0000313" key="2">
    <source>
        <dbReference type="Proteomes" id="UP000094793"/>
    </source>
</evidence>
<proteinExistence type="predicted"/>
<accession>A0A1D7W946</accession>
<dbReference type="Proteomes" id="UP000094793">
    <property type="component" value="Chromosome"/>
</dbReference>
<dbReference type="KEGG" id="blin:BLSMQ_3838"/>
<sequence length="42" mass="4889">MCISHVKIPCFCSLCSQCPARRRHGMPIVLVTVRRLRLFRTC</sequence>
<gene>
    <name evidence="1" type="ORF">BLSMQ_3838</name>
</gene>
<protein>
    <submittedName>
        <fullName evidence="1">Uncharacterized protein</fullName>
    </submittedName>
</protein>
<reference evidence="2" key="1">
    <citation type="submission" date="2016-09" db="EMBL/GenBank/DDBJ databases">
        <title>Complete Genome Sequence of Brevibacterium linens SMQ-1335.</title>
        <authorList>
            <person name="de Melo A.G."/>
            <person name="Labrie S.J."/>
            <person name="Dumaresq J."/>
            <person name="Roberts R.J."/>
            <person name="Tremblay D.M."/>
            <person name="Moineau S."/>
        </authorList>
    </citation>
    <scope>NUCLEOTIDE SEQUENCE [LARGE SCALE GENOMIC DNA]</scope>
    <source>
        <strain evidence="2">SMQ-1335</strain>
    </source>
</reference>